<dbReference type="PANTHER" id="PTHR22770:SF45">
    <property type="entry name" value="RANBP-TYPE AND C3HC4-TYPE ZINC FINGER-CONTAINING PROTEIN 1"/>
    <property type="match status" value="1"/>
</dbReference>
<dbReference type="FunFam" id="3.30.40.10:FF:000137">
    <property type="entry name" value="RanBP-type and C3HC4-type zinc finger-containing protein 1"/>
    <property type="match status" value="1"/>
</dbReference>
<dbReference type="InterPro" id="IPR013083">
    <property type="entry name" value="Znf_RING/FYVE/PHD"/>
</dbReference>
<dbReference type="GO" id="GO:0043130">
    <property type="term" value="F:ubiquitin binding"/>
    <property type="evidence" value="ECO:0007669"/>
    <property type="project" value="TreeGrafter"/>
</dbReference>
<dbReference type="Proteomes" id="UP000694382">
    <property type="component" value="Chromosome 2"/>
</dbReference>
<protein>
    <submittedName>
        <fullName evidence="9">Uncharacterized protein</fullName>
    </submittedName>
</protein>
<accession>A0A8C3M936</accession>
<comment type="pathway">
    <text evidence="1">Protein modification; protein ubiquitination.</text>
</comment>
<dbReference type="GO" id="GO:0004842">
    <property type="term" value="F:ubiquitin-protein transferase activity"/>
    <property type="evidence" value="ECO:0007669"/>
    <property type="project" value="TreeGrafter"/>
</dbReference>
<evidence type="ECO:0000256" key="4">
    <source>
        <dbReference type="ARBA" id="ARBA00022723"/>
    </source>
</evidence>
<dbReference type="Ensembl" id="ENSCPVT00000002811.2">
    <property type="protein sequence ID" value="ENSCPVP00000002702.2"/>
    <property type="gene ID" value="ENSCPVG00000002003.2"/>
</dbReference>
<dbReference type="SUPFAM" id="SSF90209">
    <property type="entry name" value="Ran binding protein zinc finger-like"/>
    <property type="match status" value="1"/>
</dbReference>
<dbReference type="FunFam" id="1.20.120.1750:FF:000012">
    <property type="entry name" value="ranBP-type and C3HC4-type zinc finger-containing protein 1 isoform X1"/>
    <property type="match status" value="1"/>
</dbReference>
<evidence type="ECO:0000256" key="5">
    <source>
        <dbReference type="ARBA" id="ARBA00022737"/>
    </source>
</evidence>
<evidence type="ECO:0000313" key="9">
    <source>
        <dbReference type="Ensembl" id="ENSCPVP00000002702.2"/>
    </source>
</evidence>
<dbReference type="PROSITE" id="PS50199">
    <property type="entry name" value="ZF_RANBP2_2"/>
    <property type="match status" value="1"/>
</dbReference>
<evidence type="ECO:0000256" key="7">
    <source>
        <dbReference type="ARBA" id="ARBA00022786"/>
    </source>
</evidence>
<dbReference type="GO" id="GO:0043161">
    <property type="term" value="P:proteasome-mediated ubiquitin-dependent protein catabolic process"/>
    <property type="evidence" value="ECO:0007669"/>
    <property type="project" value="TreeGrafter"/>
</dbReference>
<evidence type="ECO:0000256" key="1">
    <source>
        <dbReference type="ARBA" id="ARBA00004906"/>
    </source>
</evidence>
<dbReference type="PROSITE" id="PS51873">
    <property type="entry name" value="TRIAD"/>
    <property type="match status" value="1"/>
</dbReference>
<comment type="similarity">
    <text evidence="2">Belongs to the RBR family.</text>
</comment>
<keyword evidence="7" id="KW-0833">Ubl conjugation pathway</keyword>
<dbReference type="SUPFAM" id="SSF57850">
    <property type="entry name" value="RING/U-box"/>
    <property type="match status" value="3"/>
</dbReference>
<dbReference type="GO" id="GO:0071797">
    <property type="term" value="C:LUBAC complex"/>
    <property type="evidence" value="ECO:0007669"/>
    <property type="project" value="TreeGrafter"/>
</dbReference>
<organism evidence="9 10">
    <name type="scientific">Geospiza parvula</name>
    <name type="common">Small tree-finch</name>
    <name type="synonym">Camarhynchus parvulus</name>
    <dbReference type="NCBI Taxonomy" id="87175"/>
    <lineage>
        <taxon>Eukaryota</taxon>
        <taxon>Metazoa</taxon>
        <taxon>Chordata</taxon>
        <taxon>Craniata</taxon>
        <taxon>Vertebrata</taxon>
        <taxon>Euteleostomi</taxon>
        <taxon>Archelosauria</taxon>
        <taxon>Archosauria</taxon>
        <taxon>Dinosauria</taxon>
        <taxon>Saurischia</taxon>
        <taxon>Theropoda</taxon>
        <taxon>Coelurosauria</taxon>
        <taxon>Aves</taxon>
        <taxon>Neognathae</taxon>
        <taxon>Neoaves</taxon>
        <taxon>Telluraves</taxon>
        <taxon>Australaves</taxon>
        <taxon>Passeriformes</taxon>
        <taxon>Thraupidae</taxon>
        <taxon>Camarhynchus</taxon>
    </lineage>
</organism>
<evidence type="ECO:0000256" key="6">
    <source>
        <dbReference type="ARBA" id="ARBA00022771"/>
    </source>
</evidence>
<dbReference type="GO" id="GO:0043123">
    <property type="term" value="P:positive regulation of canonical NF-kappaB signal transduction"/>
    <property type="evidence" value="ECO:0007669"/>
    <property type="project" value="TreeGrafter"/>
</dbReference>
<dbReference type="PROSITE" id="PS01358">
    <property type="entry name" value="ZF_RANBP2_1"/>
    <property type="match status" value="1"/>
</dbReference>
<dbReference type="InterPro" id="IPR044066">
    <property type="entry name" value="TRIAD_supradom"/>
</dbReference>
<keyword evidence="5" id="KW-0677">Repeat</keyword>
<reference evidence="9" key="1">
    <citation type="submission" date="2020-02" db="EMBL/GenBank/DDBJ databases">
        <authorList>
            <person name="Enbody D E."/>
            <person name="Pettersson E M."/>
        </authorList>
    </citation>
    <scope>NUCLEOTIDE SEQUENCE [LARGE SCALE GENOMIC DNA]</scope>
</reference>
<dbReference type="InterPro" id="IPR001876">
    <property type="entry name" value="Znf_RanBP2"/>
</dbReference>
<dbReference type="GO" id="GO:0008270">
    <property type="term" value="F:zinc ion binding"/>
    <property type="evidence" value="ECO:0007669"/>
    <property type="project" value="UniProtKB-KW"/>
</dbReference>
<reference evidence="9" key="3">
    <citation type="submission" date="2025-09" db="UniProtKB">
        <authorList>
            <consortium name="Ensembl"/>
        </authorList>
    </citation>
    <scope>IDENTIFICATION</scope>
</reference>
<dbReference type="SMART" id="SM00547">
    <property type="entry name" value="ZnF_RBZ"/>
    <property type="match status" value="1"/>
</dbReference>
<dbReference type="Gene3D" id="2.30.30.380">
    <property type="entry name" value="Zn-finger domain of Sec23/24"/>
    <property type="match status" value="1"/>
</dbReference>
<keyword evidence="4" id="KW-0479">Metal-binding</keyword>
<dbReference type="InterPro" id="IPR047557">
    <property type="entry name" value="Rcat_RBR_HOIL1"/>
</dbReference>
<dbReference type="UniPathway" id="UPA00143"/>
<keyword evidence="6" id="KW-0863">Zinc-finger</keyword>
<evidence type="ECO:0000256" key="3">
    <source>
        <dbReference type="ARBA" id="ARBA00022679"/>
    </source>
</evidence>
<dbReference type="InterPro" id="IPR036443">
    <property type="entry name" value="Znf_RanBP2_sf"/>
</dbReference>
<keyword evidence="3" id="KW-0808">Transferase</keyword>
<dbReference type="InterPro" id="IPR051628">
    <property type="entry name" value="LUBAC_E3_Ligases"/>
</dbReference>
<dbReference type="CDD" id="cd20345">
    <property type="entry name" value="BRcat_RBR_HOIL1"/>
    <property type="match status" value="1"/>
</dbReference>
<evidence type="ECO:0000313" key="10">
    <source>
        <dbReference type="Proteomes" id="UP000694382"/>
    </source>
</evidence>
<dbReference type="InterPro" id="IPR047558">
    <property type="entry name" value="BRcat_RBR_HOIL1"/>
</dbReference>
<reference evidence="9" key="2">
    <citation type="submission" date="2025-08" db="UniProtKB">
        <authorList>
            <consortium name="Ensembl"/>
        </authorList>
    </citation>
    <scope>IDENTIFICATION</scope>
</reference>
<accession>A0A8U8ATY2</accession>
<evidence type="ECO:0000256" key="8">
    <source>
        <dbReference type="ARBA" id="ARBA00022833"/>
    </source>
</evidence>
<evidence type="ECO:0000256" key="2">
    <source>
        <dbReference type="ARBA" id="ARBA00008278"/>
    </source>
</evidence>
<name>A0A8C3M936_GEOPR</name>
<dbReference type="Gene3D" id="3.30.40.10">
    <property type="entry name" value="Zinc/RING finger domain, C3HC4 (zinc finger)"/>
    <property type="match status" value="1"/>
</dbReference>
<dbReference type="PANTHER" id="PTHR22770">
    <property type="entry name" value="UBIQUITIN CONJUGATING ENZYME 7 INTERACTING PROTEIN-RELATED"/>
    <property type="match status" value="1"/>
</dbReference>
<keyword evidence="8" id="KW-0862">Zinc</keyword>
<keyword evidence="10" id="KW-1185">Reference proteome</keyword>
<dbReference type="GO" id="GO:0097039">
    <property type="term" value="P:protein linear polyubiquitination"/>
    <property type="evidence" value="ECO:0007669"/>
    <property type="project" value="TreeGrafter"/>
</dbReference>
<dbReference type="Gene3D" id="1.20.120.1750">
    <property type="match status" value="1"/>
</dbReference>
<sequence>SPEQVRGGPGWPCPQCTFLNKPTRPGCEMCSAARPEGYRVPGGHRPDPAELRRLQRERDGARQCQQRQRNLAQLLQAEEAGLVLNPEPLECGICLQEVPAGQAVLLRDCLHSFCRYRECLRQVITFSEEPVVACPFRDVTYACGSHLQEREIRALLSPEEHARFLARGLALAERRSRNSFHCRGRDCPGWCFYEDAVNEFPCPVCGALNCLLCKAIHEGQNCRQYQDELQLRALHDAAARQTRDMLQVGTLVQRGEAMHCPTCRIVVQKKDGCDWIRCTVCQTEICWVTKGPRWGPGGPGDTSGGCRCNVNGQRCHPRCQNCH</sequence>
<dbReference type="AlphaFoldDB" id="A0A8C3M936"/>
<dbReference type="CDD" id="cd20358">
    <property type="entry name" value="Rcat_RBR_HOIL1"/>
    <property type="match status" value="1"/>
</dbReference>
<proteinExistence type="inferred from homology"/>